<reference evidence="7" key="1">
    <citation type="submission" date="2020-02" db="EMBL/GenBank/DDBJ databases">
        <title>Delineation of the pyrene-degrading pathway in Roseobacter clade bacteria by genomic analysis.</title>
        <authorList>
            <person name="Zhou H."/>
            <person name="Wang H."/>
        </authorList>
    </citation>
    <scope>NUCLEOTIDE SEQUENCE</scope>
    <source>
        <strain evidence="7">PrR005</strain>
    </source>
</reference>
<evidence type="ECO:0000259" key="6">
    <source>
        <dbReference type="PROSITE" id="PS51686"/>
    </source>
</evidence>
<proteinExistence type="inferred from homology"/>
<keyword evidence="2 5" id="KW-0808">Transferase</keyword>
<gene>
    <name evidence="7" type="ORF">G0P99_00280</name>
</gene>
<dbReference type="SUPFAM" id="SSF53335">
    <property type="entry name" value="S-adenosyl-L-methionine-dependent methyltransferases"/>
    <property type="match status" value="1"/>
</dbReference>
<feature type="binding site" evidence="5">
    <location>
        <position position="289"/>
    </location>
    <ligand>
        <name>S-adenosyl-L-methionine</name>
        <dbReference type="ChEBI" id="CHEBI:59789"/>
    </ligand>
</feature>
<dbReference type="EMBL" id="JAAGOX010000001">
    <property type="protein sequence ID" value="NDW43389.1"/>
    <property type="molecule type" value="Genomic_DNA"/>
</dbReference>
<dbReference type="GO" id="GO:0003723">
    <property type="term" value="F:RNA binding"/>
    <property type="evidence" value="ECO:0007669"/>
    <property type="project" value="UniProtKB-UniRule"/>
</dbReference>
<dbReference type="InterPro" id="IPR001678">
    <property type="entry name" value="MeTrfase_RsmB-F_NOP2_dom"/>
</dbReference>
<comment type="caution">
    <text evidence="5">Lacks conserved residue(s) required for the propagation of feature annotation.</text>
</comment>
<evidence type="ECO:0000313" key="7">
    <source>
        <dbReference type="EMBL" id="NDW43389.1"/>
    </source>
</evidence>
<dbReference type="InterPro" id="IPR054728">
    <property type="entry name" value="RsmB-like_ferredoxin"/>
</dbReference>
<comment type="similarity">
    <text evidence="5">Belongs to the class I-like SAM-binding methyltransferase superfamily. RsmB/NOP family.</text>
</comment>
<dbReference type="AlphaFoldDB" id="A0A6B2NKZ4"/>
<protein>
    <submittedName>
        <fullName evidence="7">RsmB/NOP family class I SAM-dependent RNA methyltransferase</fullName>
    </submittedName>
</protein>
<dbReference type="Pfam" id="PF22458">
    <property type="entry name" value="RsmF-B_ferredox"/>
    <property type="match status" value="1"/>
</dbReference>
<dbReference type="Gene3D" id="3.30.70.1170">
    <property type="entry name" value="Sun protein, domain 3"/>
    <property type="match status" value="1"/>
</dbReference>
<dbReference type="PROSITE" id="PS51686">
    <property type="entry name" value="SAM_MT_RSMB_NOP"/>
    <property type="match status" value="1"/>
</dbReference>
<evidence type="ECO:0000256" key="3">
    <source>
        <dbReference type="ARBA" id="ARBA00022691"/>
    </source>
</evidence>
<evidence type="ECO:0000256" key="5">
    <source>
        <dbReference type="PROSITE-ProRule" id="PRU01023"/>
    </source>
</evidence>
<evidence type="ECO:0000256" key="1">
    <source>
        <dbReference type="ARBA" id="ARBA00022603"/>
    </source>
</evidence>
<feature type="domain" description="SAM-dependent MTase RsmB/NOP-type" evidence="6">
    <location>
        <begin position="136"/>
        <end position="391"/>
    </location>
</feature>
<dbReference type="Gene3D" id="3.40.50.150">
    <property type="entry name" value="Vaccinia Virus protein VP39"/>
    <property type="match status" value="1"/>
</dbReference>
<comment type="caution">
    <text evidence="7">The sequence shown here is derived from an EMBL/GenBank/DDBJ whole genome shotgun (WGS) entry which is preliminary data.</text>
</comment>
<keyword evidence="3 5" id="KW-0949">S-adenosyl-L-methionine</keyword>
<dbReference type="PANTHER" id="PTHR22807:SF53">
    <property type="entry name" value="RIBOSOMAL RNA SMALL SUBUNIT METHYLTRANSFERASE B-RELATED"/>
    <property type="match status" value="1"/>
</dbReference>
<feature type="binding site" evidence="5">
    <location>
        <position position="249"/>
    </location>
    <ligand>
        <name>S-adenosyl-L-methionine</name>
        <dbReference type="ChEBI" id="CHEBI:59789"/>
    </ligand>
</feature>
<dbReference type="RefSeq" id="WP_164126617.1">
    <property type="nucleotide sequence ID" value="NZ_JAAGOX010000001.1"/>
</dbReference>
<dbReference type="Pfam" id="PF01189">
    <property type="entry name" value="Methyltr_RsmB-F"/>
    <property type="match status" value="1"/>
</dbReference>
<dbReference type="PANTHER" id="PTHR22807">
    <property type="entry name" value="NOP2 YEAST -RELATED NOL1/NOP2/FMU SUN DOMAIN-CONTAINING"/>
    <property type="match status" value="1"/>
</dbReference>
<accession>A0A6B2NKZ4</accession>
<dbReference type="GO" id="GO:0008173">
    <property type="term" value="F:RNA methyltransferase activity"/>
    <property type="evidence" value="ECO:0007669"/>
    <property type="project" value="InterPro"/>
</dbReference>
<dbReference type="InterPro" id="IPR049560">
    <property type="entry name" value="MeTrfase_RsmB-F_NOP2_cat"/>
</dbReference>
<dbReference type="InterPro" id="IPR029063">
    <property type="entry name" value="SAM-dependent_MTases_sf"/>
</dbReference>
<dbReference type="GO" id="GO:0001510">
    <property type="term" value="P:RNA methylation"/>
    <property type="evidence" value="ECO:0007669"/>
    <property type="project" value="InterPro"/>
</dbReference>
<name>A0A6B2NKZ4_9RHOB</name>
<dbReference type="InterPro" id="IPR023267">
    <property type="entry name" value="RCMT"/>
</dbReference>
<keyword evidence="4 5" id="KW-0694">RNA-binding</keyword>
<keyword evidence="1 5" id="KW-0489">Methyltransferase</keyword>
<dbReference type="PRINTS" id="PR02008">
    <property type="entry name" value="RCMTFAMILY"/>
</dbReference>
<sequence length="391" mass="41517">MTPGARVQAAIEILDEILEGKPAEQALTTWARRSRFAGSKDRAAIRDHVFDALRGRRSLAALGGAATGRGLMIGLVRAQGGDVDGLFSGAGHAPEPITEAERATAHDPASGAEAADIPDWLWPRFQAALGARAEEAGRIMQTRAPLHLRANLLRTDRAGAIAALAADGITAVTHPACETALEVTEGARQLARSQAYLDGLVELQDAASQAIVARLPLRPGARVLDYCAGGGGKTLALAARMQGEVLAHDAAPQRMRDLPERAARAGAKVRLLATEGLDREAPFDLVLTDVPCSGSGSWRRAPDGKWALSPERLADLGRIQRAILQRAAELVAADGVLAYATCSMLHDENGDVVADFLAEHTDWRLSNQEHWTVLDGTDGFFLAVLTRVGVR</sequence>
<evidence type="ECO:0000256" key="4">
    <source>
        <dbReference type="ARBA" id="ARBA00022884"/>
    </source>
</evidence>
<evidence type="ECO:0000256" key="2">
    <source>
        <dbReference type="ARBA" id="ARBA00022679"/>
    </source>
</evidence>
<dbReference type="CDD" id="cd02440">
    <property type="entry name" value="AdoMet_MTases"/>
    <property type="match status" value="1"/>
</dbReference>
<feature type="active site" description="Nucleophile" evidence="5">
    <location>
        <position position="342"/>
    </location>
</feature>
<organism evidence="7">
    <name type="scientific">Ruegeria sp. PrR005</name>
    <dbReference type="NCBI Taxonomy" id="2706882"/>
    <lineage>
        <taxon>Bacteria</taxon>
        <taxon>Pseudomonadati</taxon>
        <taxon>Pseudomonadota</taxon>
        <taxon>Alphaproteobacteria</taxon>
        <taxon>Rhodobacterales</taxon>
        <taxon>Roseobacteraceae</taxon>
        <taxon>Ruegeria</taxon>
    </lineage>
</organism>